<protein>
    <submittedName>
        <fullName evidence="9">MFS transporter</fullName>
    </submittedName>
</protein>
<feature type="transmembrane region" description="Helical" evidence="7">
    <location>
        <begin position="310"/>
        <end position="331"/>
    </location>
</feature>
<feature type="transmembrane region" description="Helical" evidence="7">
    <location>
        <begin position="210"/>
        <end position="230"/>
    </location>
</feature>
<feature type="transmembrane region" description="Helical" evidence="7">
    <location>
        <begin position="277"/>
        <end position="298"/>
    </location>
</feature>
<feature type="transmembrane region" description="Helical" evidence="7">
    <location>
        <begin position="148"/>
        <end position="168"/>
    </location>
</feature>
<dbReference type="CDD" id="cd17321">
    <property type="entry name" value="MFS_MMR_MDR_like"/>
    <property type="match status" value="1"/>
</dbReference>
<dbReference type="Pfam" id="PF07690">
    <property type="entry name" value="MFS_1"/>
    <property type="match status" value="1"/>
</dbReference>
<evidence type="ECO:0000256" key="3">
    <source>
        <dbReference type="ARBA" id="ARBA00022475"/>
    </source>
</evidence>
<comment type="caution">
    <text evidence="9">The sequence shown here is derived from an EMBL/GenBank/DDBJ whole genome shotgun (WGS) entry which is preliminary data.</text>
</comment>
<keyword evidence="4 7" id="KW-0812">Transmembrane</keyword>
<sequence length="522" mass="52999">MSASDTATPEAGPNPAHGSRRWLGLAVISLPTVLIALDNSVLFLAGPQLAADLRPGSAQMLWVLDIYGFMIAGFLVTMGGLADRIGPRRLMLMGAVGFGVASVLAAYSTSAEMLVVARALLGVAAATLMPSSLVMVRLLFVDPKERTLAIGVWTACFSGGTILGPVVGGVLLEWFWWGSVFLIGVPVMLLLLLLGPAVLPGVRDQGGGRLDPLSVVLSLGAILPFIYGLKQLAEEGLAAVPLAAIAIGVTLGVVFVRRQRRLESPVLDVGLFTTKAFSAALGVLLIAMAVLGGVYLYVTQYLQLVAELSPLWAGLWMVPAAGAEMIVAVLAPLIARRLRPAHVAAAGLLVTVAGLLVLTGVGGGAGLGLLVTGAVLIHVGVAPMMVLSTDIVVATAPPGKAGSAGSMLETSGEFGVAFGVAALGSVGTYVYRRQFADEVPAGVDAATAEAGQNTLATATVVADGLPADAAADFLAAARDAFAAGLQTVAGISAVIIAALAVVALTMLRKVPPSGHTDADDLS</sequence>
<keyword evidence="2" id="KW-0813">Transport</keyword>
<proteinExistence type="predicted"/>
<evidence type="ECO:0000256" key="1">
    <source>
        <dbReference type="ARBA" id="ARBA00004651"/>
    </source>
</evidence>
<dbReference type="GO" id="GO:0005886">
    <property type="term" value="C:plasma membrane"/>
    <property type="evidence" value="ECO:0007669"/>
    <property type="project" value="UniProtKB-SubCell"/>
</dbReference>
<feature type="transmembrane region" description="Helical" evidence="7">
    <location>
        <begin position="414"/>
        <end position="431"/>
    </location>
</feature>
<feature type="transmembrane region" description="Helical" evidence="7">
    <location>
        <begin position="58"/>
        <end position="78"/>
    </location>
</feature>
<dbReference type="InterPro" id="IPR011701">
    <property type="entry name" value="MFS"/>
</dbReference>
<evidence type="ECO:0000256" key="2">
    <source>
        <dbReference type="ARBA" id="ARBA00022448"/>
    </source>
</evidence>
<evidence type="ECO:0000313" key="10">
    <source>
        <dbReference type="Proteomes" id="UP000294739"/>
    </source>
</evidence>
<dbReference type="InParanoid" id="A0A4R5CQD5"/>
<dbReference type="GO" id="GO:0022857">
    <property type="term" value="F:transmembrane transporter activity"/>
    <property type="evidence" value="ECO:0007669"/>
    <property type="project" value="InterPro"/>
</dbReference>
<feature type="transmembrane region" description="Helical" evidence="7">
    <location>
        <begin position="488"/>
        <end position="507"/>
    </location>
</feature>
<feature type="transmembrane region" description="Helical" evidence="7">
    <location>
        <begin position="115"/>
        <end position="136"/>
    </location>
</feature>
<dbReference type="PROSITE" id="PS50850">
    <property type="entry name" value="MFS"/>
    <property type="match status" value="1"/>
</dbReference>
<dbReference type="OrthoDB" id="4172724at2"/>
<evidence type="ECO:0000256" key="6">
    <source>
        <dbReference type="ARBA" id="ARBA00023136"/>
    </source>
</evidence>
<reference evidence="9 10" key="1">
    <citation type="submission" date="2019-03" db="EMBL/GenBank/DDBJ databases">
        <title>Draft genome sequences of novel Actinobacteria.</title>
        <authorList>
            <person name="Sahin N."/>
            <person name="Ay H."/>
            <person name="Saygin H."/>
        </authorList>
    </citation>
    <scope>NUCLEOTIDE SEQUENCE [LARGE SCALE GENOMIC DNA]</scope>
    <source>
        <strain evidence="9 10">5K138</strain>
    </source>
</reference>
<comment type="subcellular location">
    <subcellularLocation>
        <location evidence="1">Cell membrane</location>
        <topology evidence="1">Multi-pass membrane protein</topology>
    </subcellularLocation>
</comment>
<feature type="domain" description="Major facilitator superfamily (MFS) profile" evidence="8">
    <location>
        <begin position="24"/>
        <end position="515"/>
    </location>
</feature>
<feature type="transmembrane region" description="Helical" evidence="7">
    <location>
        <begin position="343"/>
        <end position="361"/>
    </location>
</feature>
<feature type="transmembrane region" description="Helical" evidence="7">
    <location>
        <begin position="174"/>
        <end position="198"/>
    </location>
</feature>
<dbReference type="RefSeq" id="WP_131899280.1">
    <property type="nucleotide sequence ID" value="NZ_SMKZ01000044.1"/>
</dbReference>
<evidence type="ECO:0000313" key="9">
    <source>
        <dbReference type="EMBL" id="TDE01031.1"/>
    </source>
</evidence>
<accession>A0A4R5CQD5</accession>
<evidence type="ECO:0000256" key="5">
    <source>
        <dbReference type="ARBA" id="ARBA00022989"/>
    </source>
</evidence>
<dbReference type="PANTHER" id="PTHR42718:SF47">
    <property type="entry name" value="METHYL VIOLOGEN RESISTANCE PROTEIN SMVA"/>
    <property type="match status" value="1"/>
</dbReference>
<evidence type="ECO:0000256" key="4">
    <source>
        <dbReference type="ARBA" id="ARBA00022692"/>
    </source>
</evidence>
<dbReference type="PANTHER" id="PTHR42718">
    <property type="entry name" value="MAJOR FACILITATOR SUPERFAMILY MULTIDRUG TRANSPORTER MFSC"/>
    <property type="match status" value="1"/>
</dbReference>
<dbReference type="SUPFAM" id="SSF103473">
    <property type="entry name" value="MFS general substrate transporter"/>
    <property type="match status" value="1"/>
</dbReference>
<dbReference type="PRINTS" id="PR01035">
    <property type="entry name" value="TCRTETA"/>
</dbReference>
<keyword evidence="6 7" id="KW-0472">Membrane</keyword>
<dbReference type="Gene3D" id="1.20.1720.10">
    <property type="entry name" value="Multidrug resistance protein D"/>
    <property type="match status" value="1"/>
</dbReference>
<feature type="transmembrane region" description="Helical" evidence="7">
    <location>
        <begin position="22"/>
        <end position="46"/>
    </location>
</feature>
<keyword evidence="10" id="KW-1185">Reference proteome</keyword>
<name>A0A4R5CQD5_9ACTN</name>
<dbReference type="EMBL" id="SMKZ01000044">
    <property type="protein sequence ID" value="TDE01031.1"/>
    <property type="molecule type" value="Genomic_DNA"/>
</dbReference>
<evidence type="ECO:0000259" key="8">
    <source>
        <dbReference type="PROSITE" id="PS50850"/>
    </source>
</evidence>
<gene>
    <name evidence="9" type="ORF">E1269_23895</name>
</gene>
<dbReference type="AlphaFoldDB" id="A0A4R5CQD5"/>
<dbReference type="InterPro" id="IPR001958">
    <property type="entry name" value="Tet-R_TetA/multi-R_MdtG-like"/>
</dbReference>
<feature type="transmembrane region" description="Helical" evidence="7">
    <location>
        <begin position="90"/>
        <end position="109"/>
    </location>
</feature>
<organism evidence="9 10">
    <name type="scientific">Jiangella asiatica</name>
    <dbReference type="NCBI Taxonomy" id="2530372"/>
    <lineage>
        <taxon>Bacteria</taxon>
        <taxon>Bacillati</taxon>
        <taxon>Actinomycetota</taxon>
        <taxon>Actinomycetes</taxon>
        <taxon>Jiangellales</taxon>
        <taxon>Jiangellaceae</taxon>
        <taxon>Jiangella</taxon>
    </lineage>
</organism>
<dbReference type="Gene3D" id="1.20.1250.20">
    <property type="entry name" value="MFS general substrate transporter like domains"/>
    <property type="match status" value="1"/>
</dbReference>
<dbReference type="Proteomes" id="UP000294739">
    <property type="component" value="Unassembled WGS sequence"/>
</dbReference>
<evidence type="ECO:0000256" key="7">
    <source>
        <dbReference type="SAM" id="Phobius"/>
    </source>
</evidence>
<dbReference type="InterPro" id="IPR036259">
    <property type="entry name" value="MFS_trans_sf"/>
</dbReference>
<keyword evidence="3" id="KW-1003">Cell membrane</keyword>
<feature type="transmembrane region" description="Helical" evidence="7">
    <location>
        <begin position="236"/>
        <end position="256"/>
    </location>
</feature>
<dbReference type="InterPro" id="IPR020846">
    <property type="entry name" value="MFS_dom"/>
</dbReference>
<keyword evidence="5 7" id="KW-1133">Transmembrane helix</keyword>